<evidence type="ECO:0000256" key="1">
    <source>
        <dbReference type="SAM" id="SignalP"/>
    </source>
</evidence>
<reference evidence="3" key="1">
    <citation type="journal article" date="2021" name="Microorganisms">
        <title>Phylogenomic Reconstruction and Metabolic Potential of the Genus Aminobacter.</title>
        <authorList>
            <person name="Artuso I."/>
            <person name="Turrini P."/>
            <person name="Pirolo M."/>
            <person name="Lugli G.A."/>
            <person name="Ventura M."/>
            <person name="Visca P."/>
        </authorList>
    </citation>
    <scope>NUCLEOTIDE SEQUENCE</scope>
    <source>
        <strain evidence="3">LMG 26462</strain>
    </source>
</reference>
<comment type="caution">
    <text evidence="3">The sequence shown here is derived from an EMBL/GenBank/DDBJ whole genome shotgun (WGS) entry which is preliminary data.</text>
</comment>
<dbReference type="InterPro" id="IPR000073">
    <property type="entry name" value="AB_hydrolase_1"/>
</dbReference>
<gene>
    <name evidence="3" type="ORF">J1C56_18230</name>
</gene>
<organism evidence="3 4">
    <name type="scientific">Aminobacter anthyllidis</name>
    <dbReference type="NCBI Taxonomy" id="1035067"/>
    <lineage>
        <taxon>Bacteria</taxon>
        <taxon>Pseudomonadati</taxon>
        <taxon>Pseudomonadota</taxon>
        <taxon>Alphaproteobacteria</taxon>
        <taxon>Hyphomicrobiales</taxon>
        <taxon>Phyllobacteriaceae</taxon>
        <taxon>Aminobacter</taxon>
    </lineage>
</organism>
<dbReference type="PANTHER" id="PTHR37017:SF11">
    <property type="entry name" value="ESTERASE_LIPASE_THIOESTERASE DOMAIN-CONTAINING PROTEIN"/>
    <property type="match status" value="1"/>
</dbReference>
<dbReference type="EMBL" id="JAFLWW010000005">
    <property type="protein sequence ID" value="MBT1157535.1"/>
    <property type="molecule type" value="Genomic_DNA"/>
</dbReference>
<reference evidence="3" key="2">
    <citation type="submission" date="2021-03" db="EMBL/GenBank/DDBJ databases">
        <authorList>
            <person name="Artuso I."/>
            <person name="Turrini P."/>
            <person name="Pirolo M."/>
            <person name="Lugli G.A."/>
            <person name="Ventura M."/>
            <person name="Visca P."/>
        </authorList>
    </citation>
    <scope>NUCLEOTIDE SEQUENCE</scope>
    <source>
        <strain evidence="3">LMG 26462</strain>
    </source>
</reference>
<dbReference type="InterPro" id="IPR029058">
    <property type="entry name" value="AB_hydrolase_fold"/>
</dbReference>
<accession>A0A9X1ACW2</accession>
<keyword evidence="1" id="KW-0732">Signal</keyword>
<dbReference type="RefSeq" id="WP_214391483.1">
    <property type="nucleotide sequence ID" value="NZ_JAFLWW010000005.1"/>
</dbReference>
<feature type="chain" id="PRO_5040951380" evidence="1">
    <location>
        <begin position="26"/>
        <end position="254"/>
    </location>
</feature>
<dbReference type="Gene3D" id="3.40.50.1820">
    <property type="entry name" value="alpha/beta hydrolase"/>
    <property type="match status" value="1"/>
</dbReference>
<name>A0A9X1ACW2_9HYPH</name>
<dbReference type="SUPFAM" id="SSF53474">
    <property type="entry name" value="alpha/beta-Hydrolases"/>
    <property type="match status" value="1"/>
</dbReference>
<keyword evidence="3" id="KW-0378">Hydrolase</keyword>
<proteinExistence type="predicted"/>
<dbReference type="PANTHER" id="PTHR37017">
    <property type="entry name" value="AB HYDROLASE-1 DOMAIN-CONTAINING PROTEIN-RELATED"/>
    <property type="match status" value="1"/>
</dbReference>
<evidence type="ECO:0000313" key="4">
    <source>
        <dbReference type="Proteomes" id="UP001138921"/>
    </source>
</evidence>
<dbReference type="InterPro" id="IPR052897">
    <property type="entry name" value="Sec-Metab_Biosynth_Hydrolase"/>
</dbReference>
<dbReference type="AlphaFoldDB" id="A0A9X1ACW2"/>
<dbReference type="GO" id="GO:0016787">
    <property type="term" value="F:hydrolase activity"/>
    <property type="evidence" value="ECO:0007669"/>
    <property type="project" value="UniProtKB-KW"/>
</dbReference>
<feature type="domain" description="AB hydrolase-1" evidence="2">
    <location>
        <begin position="33"/>
        <end position="245"/>
    </location>
</feature>
<protein>
    <submittedName>
        <fullName evidence="3">Alpha/beta hydrolase</fullName>
    </submittedName>
</protein>
<sequence length="254" mass="25882">MTNTLITAAAATLALAATALTPAAAQPTGAKNVVLVHGGFVDGSGWQGVYNILKKDGYNVTIVQNSTTSLADDVAVTKRAIAEQDGPVVLVGHSYGGVVVSEAGTDEKVKAVVYIAAFAPDKGESVSSLIANPPAGAPVPPILPPVDGFLFLDKGKFAASFAADVDADVASFMADSQVPWGVEALAGAVTDPAWKAKPSYYLVASDDRMIPPAAQRMMAERAGSTVIETAGSHAVYVSKPEAVAAIVEQAATSK</sequence>
<dbReference type="Proteomes" id="UP001138921">
    <property type="component" value="Unassembled WGS sequence"/>
</dbReference>
<evidence type="ECO:0000259" key="2">
    <source>
        <dbReference type="Pfam" id="PF12697"/>
    </source>
</evidence>
<keyword evidence="4" id="KW-1185">Reference proteome</keyword>
<dbReference type="Pfam" id="PF12697">
    <property type="entry name" value="Abhydrolase_6"/>
    <property type="match status" value="1"/>
</dbReference>
<feature type="signal peptide" evidence="1">
    <location>
        <begin position="1"/>
        <end position="25"/>
    </location>
</feature>
<evidence type="ECO:0000313" key="3">
    <source>
        <dbReference type="EMBL" id="MBT1157535.1"/>
    </source>
</evidence>